<reference evidence="6 7" key="1">
    <citation type="submission" date="2019-07" db="EMBL/GenBank/DDBJ databases">
        <authorList>
            <person name="Grouzdev D.S."/>
        </authorList>
    </citation>
    <scope>NUCLEOTIDE SEQUENCE [LARGE SCALE GENOMIC DNA]</scope>
    <source>
        <strain evidence="6 7">3C</strain>
    </source>
</reference>
<keyword evidence="2" id="KW-0645">Protease</keyword>
<dbReference type="SUPFAM" id="SSF54001">
    <property type="entry name" value="Cysteine proteinases"/>
    <property type="match status" value="1"/>
</dbReference>
<name>A0ABY3DUK0_9HYPH</name>
<comment type="caution">
    <text evidence="6">The sequence shown here is derived from an EMBL/GenBank/DDBJ whole genome shotgun (WGS) entry which is preliminary data.</text>
</comment>
<dbReference type="RefSeq" id="WP_144341277.1">
    <property type="nucleotide sequence ID" value="NZ_VMBP01000001.1"/>
</dbReference>
<dbReference type="Proteomes" id="UP000315321">
    <property type="component" value="Unassembled WGS sequence"/>
</dbReference>
<comment type="similarity">
    <text evidence="1">Belongs to the peptidase C40 family.</text>
</comment>
<keyword evidence="3" id="KW-0378">Hydrolase</keyword>
<dbReference type="InterPro" id="IPR000064">
    <property type="entry name" value="NLP_P60_dom"/>
</dbReference>
<evidence type="ECO:0000256" key="3">
    <source>
        <dbReference type="ARBA" id="ARBA00022801"/>
    </source>
</evidence>
<evidence type="ECO:0000313" key="6">
    <source>
        <dbReference type="EMBL" id="TSJ64122.1"/>
    </source>
</evidence>
<evidence type="ECO:0000256" key="2">
    <source>
        <dbReference type="ARBA" id="ARBA00022670"/>
    </source>
</evidence>
<feature type="domain" description="NlpC/P60" evidence="5">
    <location>
        <begin position="1"/>
        <end position="139"/>
    </location>
</feature>
<accession>A0ABY3DUK0</accession>
<organism evidence="6 7">
    <name type="scientific">Ancylobacter moscoviensis</name>
    <dbReference type="NCBI Taxonomy" id="2597768"/>
    <lineage>
        <taxon>Bacteria</taxon>
        <taxon>Pseudomonadati</taxon>
        <taxon>Pseudomonadota</taxon>
        <taxon>Alphaproteobacteria</taxon>
        <taxon>Hyphomicrobiales</taxon>
        <taxon>Xanthobacteraceae</taxon>
        <taxon>Ancylobacter</taxon>
    </lineage>
</organism>
<evidence type="ECO:0000313" key="7">
    <source>
        <dbReference type="Proteomes" id="UP000315321"/>
    </source>
</evidence>
<dbReference type="PROSITE" id="PS51935">
    <property type="entry name" value="NLPC_P60"/>
    <property type="match status" value="1"/>
</dbReference>
<sequence length="147" mass="16266">MFTRDDVLAEARTWLGTPWHHQAAAKGVGCDCIGFIRGVAEPFMGKVDIPLDYTPTWHLYRAEPRMYLGFKAVAEEIDSADALPADILLFGAGKGPAHHCAFLTLEGGLIHCYQEAGRVVQHAFSDFWRPKLRHAFRLPGIMNGSDG</sequence>
<dbReference type="NCBIfam" id="TIGR02219">
    <property type="entry name" value="phage_NlpC_fam"/>
    <property type="match status" value="1"/>
</dbReference>
<keyword evidence="4" id="KW-0788">Thiol protease</keyword>
<gene>
    <name evidence="6" type="ORF">FO470_02170</name>
</gene>
<evidence type="ECO:0000256" key="4">
    <source>
        <dbReference type="ARBA" id="ARBA00022807"/>
    </source>
</evidence>
<protein>
    <submittedName>
        <fullName evidence="6">Peptidase P60</fullName>
    </submittedName>
</protein>
<keyword evidence="7" id="KW-1185">Reference proteome</keyword>
<dbReference type="Gene3D" id="3.90.1720.10">
    <property type="entry name" value="endopeptidase domain like (from Nostoc punctiforme)"/>
    <property type="match status" value="1"/>
</dbReference>
<dbReference type="EMBL" id="VMBP01000001">
    <property type="protein sequence ID" value="TSJ64122.1"/>
    <property type="molecule type" value="Genomic_DNA"/>
</dbReference>
<dbReference type="InterPro" id="IPR011929">
    <property type="entry name" value="Phage_pept_NlpC/P60"/>
</dbReference>
<dbReference type="InterPro" id="IPR038765">
    <property type="entry name" value="Papain-like_cys_pep_sf"/>
</dbReference>
<proteinExistence type="inferred from homology"/>
<evidence type="ECO:0000259" key="5">
    <source>
        <dbReference type="PROSITE" id="PS51935"/>
    </source>
</evidence>
<evidence type="ECO:0000256" key="1">
    <source>
        <dbReference type="ARBA" id="ARBA00007074"/>
    </source>
</evidence>